<dbReference type="EnsemblMetazoa" id="G23137.1">
    <property type="protein sequence ID" value="G23137.1:cds"/>
    <property type="gene ID" value="G23137"/>
</dbReference>
<proteinExistence type="predicted"/>
<accession>A0A8W8KDE4</accession>
<reference evidence="1" key="1">
    <citation type="submission" date="2022-08" db="UniProtKB">
        <authorList>
            <consortium name="EnsemblMetazoa"/>
        </authorList>
    </citation>
    <scope>IDENTIFICATION</scope>
    <source>
        <strain evidence="1">05x7-T-G4-1.051#20</strain>
    </source>
</reference>
<organism evidence="1 2">
    <name type="scientific">Magallana gigas</name>
    <name type="common">Pacific oyster</name>
    <name type="synonym">Crassostrea gigas</name>
    <dbReference type="NCBI Taxonomy" id="29159"/>
    <lineage>
        <taxon>Eukaryota</taxon>
        <taxon>Metazoa</taxon>
        <taxon>Spiralia</taxon>
        <taxon>Lophotrochozoa</taxon>
        <taxon>Mollusca</taxon>
        <taxon>Bivalvia</taxon>
        <taxon>Autobranchia</taxon>
        <taxon>Pteriomorphia</taxon>
        <taxon>Ostreida</taxon>
        <taxon>Ostreoidea</taxon>
        <taxon>Ostreidae</taxon>
        <taxon>Magallana</taxon>
    </lineage>
</organism>
<protein>
    <submittedName>
        <fullName evidence="1">Uncharacterized protein</fullName>
    </submittedName>
</protein>
<sequence>MNSIRGKQVRTINLNFWISNIFRPMRIKAVATKLFNRLLDYNDDTKTMFCSFCQSFPITADRSNALTRGTTNLIIEPIKIHESNPEHFSCHRLWLKNKGFDVPKAKLADTALGKAIIKKKCTPEQTNRYAVLFNTAYDLQLDKESLKHDTDGPKLVCANFDGASVNFGSKSRVFQKIKEFVPERRRELKAISKLFNNDFAHLGHIKGVRWLSSKERALKALVKNLEAVVAYLEHSFERGGRADDANKAKGYHTEVTSLRFLKVLYFLLDFLPMLAKLSRVFQEEKYLIFEISEHVDIVLAQLEQLKRSDGKHMKEFITKLDLENRMFGTTIKLQSRCFKSVDFRKDKDLHQLLDDTISYVKSRKPRILQKYDIPAIYAFTVHDENCLYERYATKWIKSLGQVTTYMYSNACDRYCR</sequence>
<keyword evidence="2" id="KW-1185">Reference proteome</keyword>
<dbReference type="Proteomes" id="UP000005408">
    <property type="component" value="Unassembled WGS sequence"/>
</dbReference>
<dbReference type="AlphaFoldDB" id="A0A8W8KDE4"/>
<evidence type="ECO:0000313" key="1">
    <source>
        <dbReference type="EnsemblMetazoa" id="G23137.1:cds"/>
    </source>
</evidence>
<evidence type="ECO:0000313" key="2">
    <source>
        <dbReference type="Proteomes" id="UP000005408"/>
    </source>
</evidence>
<name>A0A8W8KDE4_MAGGI</name>
<dbReference type="PANTHER" id="PTHR46880">
    <property type="entry name" value="RAS-ASSOCIATING DOMAIN-CONTAINING PROTEIN"/>
    <property type="match status" value="1"/>
</dbReference>
<dbReference type="PANTHER" id="PTHR46880:SF5">
    <property type="entry name" value="DUF4371 DOMAIN-CONTAINING PROTEIN"/>
    <property type="match status" value="1"/>
</dbReference>